<evidence type="ECO:0000313" key="3">
    <source>
        <dbReference type="Proteomes" id="UP001458880"/>
    </source>
</evidence>
<accession>A0AAW1M1F5</accession>
<name>A0AAW1M1F5_POPJA</name>
<dbReference type="Proteomes" id="UP001458880">
    <property type="component" value="Unassembled WGS sequence"/>
</dbReference>
<feature type="domain" description="PiggyBac transposable element-derived protein" evidence="1">
    <location>
        <begin position="3"/>
        <end position="104"/>
    </location>
</feature>
<dbReference type="InterPro" id="IPR029526">
    <property type="entry name" value="PGBD"/>
</dbReference>
<organism evidence="2 3">
    <name type="scientific">Popillia japonica</name>
    <name type="common">Japanese beetle</name>
    <dbReference type="NCBI Taxonomy" id="7064"/>
    <lineage>
        <taxon>Eukaryota</taxon>
        <taxon>Metazoa</taxon>
        <taxon>Ecdysozoa</taxon>
        <taxon>Arthropoda</taxon>
        <taxon>Hexapoda</taxon>
        <taxon>Insecta</taxon>
        <taxon>Pterygota</taxon>
        <taxon>Neoptera</taxon>
        <taxon>Endopterygota</taxon>
        <taxon>Coleoptera</taxon>
        <taxon>Polyphaga</taxon>
        <taxon>Scarabaeiformia</taxon>
        <taxon>Scarabaeidae</taxon>
        <taxon>Rutelinae</taxon>
        <taxon>Popillia</taxon>
    </lineage>
</organism>
<sequence>MGDEIVKYTNIYIERKQDVFSRIRDAKETTKEDTLARLVLLYFIGIKKENHTDFREIWDVDEEYIISRACVSSRRYLFLLSAMRFDDINTTQERKLTDKLAAIRTSR</sequence>
<keyword evidence="3" id="KW-1185">Reference proteome</keyword>
<comment type="caution">
    <text evidence="2">The sequence shown here is derived from an EMBL/GenBank/DDBJ whole genome shotgun (WGS) entry which is preliminary data.</text>
</comment>
<dbReference type="EMBL" id="JASPKY010000079">
    <property type="protein sequence ID" value="KAK9739067.1"/>
    <property type="molecule type" value="Genomic_DNA"/>
</dbReference>
<reference evidence="2 3" key="1">
    <citation type="journal article" date="2024" name="BMC Genomics">
        <title>De novo assembly and annotation of Popillia japonica's genome with initial clues to its potential as an invasive pest.</title>
        <authorList>
            <person name="Cucini C."/>
            <person name="Boschi S."/>
            <person name="Funari R."/>
            <person name="Cardaioli E."/>
            <person name="Iannotti N."/>
            <person name="Marturano G."/>
            <person name="Paoli F."/>
            <person name="Bruttini M."/>
            <person name="Carapelli A."/>
            <person name="Frati F."/>
            <person name="Nardi F."/>
        </authorList>
    </citation>
    <scope>NUCLEOTIDE SEQUENCE [LARGE SCALE GENOMIC DNA]</scope>
    <source>
        <strain evidence="2">DMR45628</strain>
    </source>
</reference>
<dbReference type="AlphaFoldDB" id="A0AAW1M1F5"/>
<evidence type="ECO:0000313" key="2">
    <source>
        <dbReference type="EMBL" id="KAK9739067.1"/>
    </source>
</evidence>
<protein>
    <submittedName>
        <fullName evidence="2">Transposase IS4</fullName>
    </submittedName>
</protein>
<gene>
    <name evidence="2" type="ORF">QE152_g9337</name>
</gene>
<proteinExistence type="predicted"/>
<dbReference type="Pfam" id="PF13843">
    <property type="entry name" value="DDE_Tnp_1_7"/>
    <property type="match status" value="1"/>
</dbReference>
<evidence type="ECO:0000259" key="1">
    <source>
        <dbReference type="Pfam" id="PF13843"/>
    </source>
</evidence>